<comment type="caution">
    <text evidence="1">The sequence shown here is derived from an EMBL/GenBank/DDBJ whole genome shotgun (WGS) entry which is preliminary data.</text>
</comment>
<proteinExistence type="predicted"/>
<dbReference type="AlphaFoldDB" id="A0A317TBS6"/>
<evidence type="ECO:0000313" key="2">
    <source>
        <dbReference type="Proteomes" id="UP000246278"/>
    </source>
</evidence>
<reference evidence="2" key="1">
    <citation type="submission" date="2017-10" db="EMBL/GenBank/DDBJ databases">
        <authorList>
            <person name="Gaisin V.A."/>
            <person name="Rysina M.S."/>
            <person name="Grouzdev D.S."/>
        </authorList>
    </citation>
    <scope>NUCLEOTIDE SEQUENCE [LARGE SCALE GENOMIC DNA]</scope>
    <source>
        <strain evidence="2">V1</strain>
    </source>
</reference>
<evidence type="ECO:0000313" key="1">
    <source>
        <dbReference type="EMBL" id="PWW83236.1"/>
    </source>
</evidence>
<dbReference type="RefSeq" id="WP_110022116.1">
    <property type="nucleotide sequence ID" value="NZ_PDNZ01000001.1"/>
</dbReference>
<sequence>MATSHASPAFSADNLKIYKNRKLDKVTLSEIGLSKSGVSASLSPFEADVTWNSSDVDTPELFLEQIYTTTRISRKNVLLWYYQFDDSDDDDDDDSFSRGRAFDVEYRILSRSGVENALSHKNDSSSIIKAYLTEKPIECERKNKKKIRCLGRVDLDLDISRAKKSGKYFGTIEITIITI</sequence>
<dbReference type="OrthoDB" id="597586at2"/>
<gene>
    <name evidence="1" type="ORF">CR164_01365</name>
</gene>
<dbReference type="EMBL" id="PDNZ01000001">
    <property type="protein sequence ID" value="PWW83236.1"/>
    <property type="molecule type" value="Genomic_DNA"/>
</dbReference>
<accession>A0A317TBS6</accession>
<keyword evidence="2" id="KW-1185">Reference proteome</keyword>
<organism evidence="1 2">
    <name type="scientific">Prosthecochloris marina</name>
    <dbReference type="NCBI Taxonomy" id="2017681"/>
    <lineage>
        <taxon>Bacteria</taxon>
        <taxon>Pseudomonadati</taxon>
        <taxon>Chlorobiota</taxon>
        <taxon>Chlorobiia</taxon>
        <taxon>Chlorobiales</taxon>
        <taxon>Chlorobiaceae</taxon>
        <taxon>Prosthecochloris</taxon>
    </lineage>
</organism>
<protein>
    <submittedName>
        <fullName evidence="1">Uncharacterized protein</fullName>
    </submittedName>
</protein>
<dbReference type="Proteomes" id="UP000246278">
    <property type="component" value="Unassembled WGS sequence"/>
</dbReference>
<name>A0A317TBS6_9CHLB</name>